<evidence type="ECO:0000313" key="4">
    <source>
        <dbReference type="EMBL" id="MDG3002361.1"/>
    </source>
</evidence>
<dbReference type="Pfam" id="PF25021">
    <property type="entry name" value="TEN_NHL"/>
    <property type="match status" value="2"/>
</dbReference>
<accession>A0ABT6F453</accession>
<dbReference type="Gene3D" id="2.120.10.30">
    <property type="entry name" value="TolB, C-terminal domain"/>
    <property type="match status" value="4"/>
</dbReference>
<dbReference type="InterPro" id="IPR001258">
    <property type="entry name" value="NHL_repeat"/>
</dbReference>
<evidence type="ECO:0000256" key="1">
    <source>
        <dbReference type="ARBA" id="ARBA00022737"/>
    </source>
</evidence>
<dbReference type="PANTHER" id="PTHR46388:SF2">
    <property type="entry name" value="NHL REPEAT-CONTAINING PROTEIN 2"/>
    <property type="match status" value="1"/>
</dbReference>
<name>A0ABT6F453_9BACT</name>
<dbReference type="EMBL" id="JARRAG010000001">
    <property type="protein sequence ID" value="MDG3002361.1"/>
    <property type="molecule type" value="Genomic_DNA"/>
</dbReference>
<reference evidence="4 5" key="1">
    <citation type="submission" date="2023-03" db="EMBL/GenBank/DDBJ databases">
        <title>Paludisphaera mucosa sp. nov. a novel planctomycete from northern fen.</title>
        <authorList>
            <person name="Ivanova A."/>
        </authorList>
    </citation>
    <scope>NUCLEOTIDE SEQUENCE [LARGE SCALE GENOMIC DNA]</scope>
    <source>
        <strain evidence="4 5">Pla2</strain>
    </source>
</reference>
<evidence type="ECO:0000313" key="5">
    <source>
        <dbReference type="Proteomes" id="UP001216907"/>
    </source>
</evidence>
<gene>
    <name evidence="4" type="ORF">PZE19_01045</name>
</gene>
<feature type="domain" description="Teneurin NHL" evidence="3">
    <location>
        <begin position="42"/>
        <end position="93"/>
    </location>
</feature>
<comment type="caution">
    <text evidence="4">The sequence shown here is derived from an EMBL/GenBank/DDBJ whole genome shotgun (WGS) entry which is preliminary data.</text>
</comment>
<proteinExistence type="predicted"/>
<dbReference type="Proteomes" id="UP001216907">
    <property type="component" value="Unassembled WGS sequence"/>
</dbReference>
<dbReference type="PANTHER" id="PTHR46388">
    <property type="entry name" value="NHL REPEAT-CONTAINING PROTEIN 2"/>
    <property type="match status" value="1"/>
</dbReference>
<feature type="signal peptide" evidence="2">
    <location>
        <begin position="1"/>
        <end position="19"/>
    </location>
</feature>
<dbReference type="RefSeq" id="WP_277858725.1">
    <property type="nucleotide sequence ID" value="NZ_JARRAG010000001.1"/>
</dbReference>
<evidence type="ECO:0000256" key="2">
    <source>
        <dbReference type="SAM" id="SignalP"/>
    </source>
</evidence>
<keyword evidence="1" id="KW-0677">Repeat</keyword>
<protein>
    <submittedName>
        <fullName evidence="4">SMP-30/gluconolactonase/LRE family protein</fullName>
    </submittedName>
</protein>
<feature type="chain" id="PRO_5046626608" evidence="2">
    <location>
        <begin position="20"/>
        <end position="369"/>
    </location>
</feature>
<dbReference type="InterPro" id="IPR011042">
    <property type="entry name" value="6-blade_b-propeller_TolB-like"/>
</dbReference>
<feature type="domain" description="Teneurin NHL" evidence="3">
    <location>
        <begin position="99"/>
        <end position="152"/>
    </location>
</feature>
<dbReference type="Pfam" id="PF01436">
    <property type="entry name" value="NHL"/>
    <property type="match status" value="1"/>
</dbReference>
<keyword evidence="5" id="KW-1185">Reference proteome</keyword>
<evidence type="ECO:0000259" key="3">
    <source>
        <dbReference type="Pfam" id="PF25021"/>
    </source>
</evidence>
<dbReference type="SUPFAM" id="SSF101898">
    <property type="entry name" value="NHL repeat"/>
    <property type="match status" value="1"/>
</dbReference>
<keyword evidence="2" id="KW-0732">Signal</keyword>
<organism evidence="4 5">
    <name type="scientific">Paludisphaera mucosa</name>
    <dbReference type="NCBI Taxonomy" id="3030827"/>
    <lineage>
        <taxon>Bacteria</taxon>
        <taxon>Pseudomonadati</taxon>
        <taxon>Planctomycetota</taxon>
        <taxon>Planctomycetia</taxon>
        <taxon>Isosphaerales</taxon>
        <taxon>Isosphaeraceae</taxon>
        <taxon>Paludisphaera</taxon>
    </lineage>
</organism>
<sequence>MLGLAMLLRALILASLALAPAEEPTSEPARIETIVGTGEAGFSGDGGPAARARLNQPFDVVYDRAGNLYLSDTGNQRIRRVDASGVITTVAGNGGKGFAGDGGPATAAKLDEPYGMAIDGDGNLYFADRLNRRVRRVDGRSGIITTVAGDGGKATSGDGGPGPDAGIVEPNDVALDGRGRLFIADVSGHRVRVVDLATGRIATFAGDGRGRRAGDGGPAATASFFGPRAVEALADGSLLILERNGHALRSVAADGTVSTIAGGSKGYRGDGGPARDAAFDGPKELDAGPNGDLLIVDTENHAIRRIDAKTHEVSTVAGRGVAAKDGDGGPAAAAGLARPHGVAFGPDGRSFVIGDTENHRIRRVVPVGR</sequence>
<dbReference type="InterPro" id="IPR056822">
    <property type="entry name" value="TEN_NHL"/>
</dbReference>